<dbReference type="SUPFAM" id="SSF88659">
    <property type="entry name" value="Sigma3 and sigma4 domains of RNA polymerase sigma factors"/>
    <property type="match status" value="1"/>
</dbReference>
<proteinExistence type="predicted"/>
<dbReference type="InterPro" id="IPR036388">
    <property type="entry name" value="WH-like_DNA-bd_sf"/>
</dbReference>
<gene>
    <name evidence="5" type="ORF">SAMN05216388_1011144</name>
</gene>
<reference evidence="6" key="1">
    <citation type="submission" date="2016-10" db="EMBL/GenBank/DDBJ databases">
        <authorList>
            <person name="Varghese N."/>
            <person name="Submissions S."/>
        </authorList>
    </citation>
    <scope>NUCLEOTIDE SEQUENCE [LARGE SCALE GENOMIC DNA]</scope>
    <source>
        <strain evidence="6">IBRC-M 10043</strain>
    </source>
</reference>
<dbReference type="Pfam" id="PF24278">
    <property type="entry name" value="HVO_0513_N"/>
    <property type="match status" value="1"/>
</dbReference>
<evidence type="ECO:0000313" key="5">
    <source>
        <dbReference type="EMBL" id="SEO36565.1"/>
    </source>
</evidence>
<protein>
    <submittedName>
        <fullName evidence="5">HTH DNA binding domain-containing protein</fullName>
    </submittedName>
</protein>
<evidence type="ECO:0000256" key="2">
    <source>
        <dbReference type="ARBA" id="ARBA00023163"/>
    </source>
</evidence>
<dbReference type="Gene3D" id="1.10.10.10">
    <property type="entry name" value="Winged helix-like DNA-binding domain superfamily/Winged helix DNA-binding domain"/>
    <property type="match status" value="1"/>
</dbReference>
<evidence type="ECO:0000313" key="6">
    <source>
        <dbReference type="Proteomes" id="UP000198775"/>
    </source>
</evidence>
<organism evidence="5 6">
    <name type="scientific">Halorientalis persicus</name>
    <dbReference type="NCBI Taxonomy" id="1367881"/>
    <lineage>
        <taxon>Archaea</taxon>
        <taxon>Methanobacteriati</taxon>
        <taxon>Methanobacteriota</taxon>
        <taxon>Stenosarchaea group</taxon>
        <taxon>Halobacteria</taxon>
        <taxon>Halobacteriales</taxon>
        <taxon>Haloarculaceae</taxon>
        <taxon>Halorientalis</taxon>
    </lineage>
</organism>
<evidence type="ECO:0000259" key="3">
    <source>
        <dbReference type="Pfam" id="PF04967"/>
    </source>
</evidence>
<accession>A0A1H8P3Y0</accession>
<keyword evidence="6" id="KW-1185">Reference proteome</keyword>
<dbReference type="InterPro" id="IPR013324">
    <property type="entry name" value="RNA_pol_sigma_r3/r4-like"/>
</dbReference>
<sequence>MRYFTFTLVPLADRYFHPSLANARQHQNLTLEQMKYINLFEDDTGVVLLGGRGSEAAAEEVLQASEDVVDWELIPGDDGFYVYIHFVGREPAVGLLKLLDEYRLVLELPLRFTSEGYLRVTVIGSDDNIQQALRNVPETIDAQATQMGEYNPDDERAIAGLTERQREVLEAAVEMGYYEVPRQATYEEIAEACDCTVGTVGEHLNRIESQIIHSAMD</sequence>
<feature type="domain" description="HTH bat-type" evidence="3">
    <location>
        <begin position="161"/>
        <end position="212"/>
    </location>
</feature>
<dbReference type="InterPro" id="IPR015422">
    <property type="entry name" value="PyrdxlP-dep_Trfase_small"/>
</dbReference>
<dbReference type="PANTHER" id="PTHR34236">
    <property type="entry name" value="DIMETHYL SULFOXIDE REDUCTASE TRANSCRIPTIONAL ACTIVATOR"/>
    <property type="match status" value="1"/>
</dbReference>
<dbReference type="Gene3D" id="3.90.1150.10">
    <property type="entry name" value="Aspartate Aminotransferase, domain 1"/>
    <property type="match status" value="1"/>
</dbReference>
<dbReference type="Pfam" id="PF04967">
    <property type="entry name" value="HTH_10"/>
    <property type="match status" value="1"/>
</dbReference>
<dbReference type="PANTHER" id="PTHR34236:SF1">
    <property type="entry name" value="DIMETHYL SULFOXIDE REDUCTASE TRANSCRIPTIONAL ACTIVATOR"/>
    <property type="match status" value="1"/>
</dbReference>
<evidence type="ECO:0000259" key="4">
    <source>
        <dbReference type="Pfam" id="PF24278"/>
    </source>
</evidence>
<dbReference type="EMBL" id="FOCX01000011">
    <property type="protein sequence ID" value="SEO36565.1"/>
    <property type="molecule type" value="Genomic_DNA"/>
</dbReference>
<feature type="domain" description="HVO-0513-like N-terminal" evidence="4">
    <location>
        <begin position="17"/>
        <end position="150"/>
    </location>
</feature>
<dbReference type="Proteomes" id="UP000198775">
    <property type="component" value="Unassembled WGS sequence"/>
</dbReference>
<dbReference type="InterPro" id="IPR056493">
    <property type="entry name" value="HVO_0513_N"/>
</dbReference>
<name>A0A1H8P3Y0_9EURY</name>
<keyword evidence="1" id="KW-0805">Transcription regulation</keyword>
<dbReference type="InterPro" id="IPR007050">
    <property type="entry name" value="HTH_bacterioopsin"/>
</dbReference>
<evidence type="ECO:0000256" key="1">
    <source>
        <dbReference type="ARBA" id="ARBA00023015"/>
    </source>
</evidence>
<dbReference type="AlphaFoldDB" id="A0A1H8P3Y0"/>
<keyword evidence="2" id="KW-0804">Transcription</keyword>